<keyword evidence="3" id="KW-1003">Cell membrane</keyword>
<keyword evidence="5" id="KW-1133">Transmembrane helix</keyword>
<sequence>MATDKRKIQEINAGSMADIAFLLLIFFLVATTMNVDTGLVRMLPPMPPDEKQQEDIKVKERNLFLVLISGSGNIMAGPSGKQEIIDLHQLKNRTKEFILNPMDDENLPEKVEKEIELSDGSKWMYPESQGVVSLQTTRDTGYQSYIMVQNELTRAFNEVRDEVAMRKFGAKFADLPEEDRNAISKAVPLKISEAEPRNIKK</sequence>
<evidence type="ECO:0000256" key="5">
    <source>
        <dbReference type="ARBA" id="ARBA00022989"/>
    </source>
</evidence>
<reference evidence="8" key="1">
    <citation type="submission" date="2022-01" db="EMBL/GenBank/DDBJ databases">
        <title>Novel bile acid biosynthetic pathways are enriched in the microbiome of centenarians.</title>
        <authorList>
            <person name="Sato Y."/>
            <person name="Atarashi K."/>
            <person name="Plichta R.D."/>
            <person name="Arai Y."/>
            <person name="Sasajima S."/>
            <person name="Kearney M.S."/>
            <person name="Suda W."/>
            <person name="Takeshita K."/>
            <person name="Sasaki T."/>
            <person name="Okamoto S."/>
            <person name="Skelly N.A."/>
            <person name="Okamura Y."/>
            <person name="Vlamakis H."/>
            <person name="Li Y."/>
            <person name="Tanoue T."/>
            <person name="Takei H."/>
            <person name="Nittono H."/>
            <person name="Narushima S."/>
            <person name="Irie J."/>
            <person name="Itoh H."/>
            <person name="Moriya K."/>
            <person name="Sugiura Y."/>
            <person name="Suematsu M."/>
            <person name="Moritoki N."/>
            <person name="Shibata S."/>
            <person name="Littman R.D."/>
            <person name="Fischbach A.M."/>
            <person name="Uwamino Y."/>
            <person name="Inoue T."/>
            <person name="Honda A."/>
            <person name="Hattori M."/>
            <person name="Murai T."/>
            <person name="Xavier J.R."/>
            <person name="Hirose N."/>
            <person name="Honda K."/>
        </authorList>
    </citation>
    <scope>NUCLEOTIDE SEQUENCE</scope>
    <source>
        <strain evidence="8">CE91-St16</strain>
    </source>
</reference>
<keyword evidence="7" id="KW-0813">Transport</keyword>
<dbReference type="AlphaFoldDB" id="A0AA37KQH6"/>
<gene>
    <name evidence="8" type="ORF">CE91St16_32180</name>
</gene>
<dbReference type="EMBL" id="BQOL01000002">
    <property type="protein sequence ID" value="GKI20310.1"/>
    <property type="molecule type" value="Genomic_DNA"/>
</dbReference>
<dbReference type="GO" id="GO:0005886">
    <property type="term" value="C:plasma membrane"/>
    <property type="evidence" value="ECO:0007669"/>
    <property type="project" value="UniProtKB-SubCell"/>
</dbReference>
<dbReference type="GO" id="GO:0022857">
    <property type="term" value="F:transmembrane transporter activity"/>
    <property type="evidence" value="ECO:0007669"/>
    <property type="project" value="InterPro"/>
</dbReference>
<dbReference type="Proteomes" id="UP001055105">
    <property type="component" value="Unassembled WGS sequence"/>
</dbReference>
<comment type="similarity">
    <text evidence="2 7">Belongs to the ExbD/TolR family.</text>
</comment>
<proteinExistence type="inferred from homology"/>
<comment type="subcellular location">
    <subcellularLocation>
        <location evidence="1">Cell membrane</location>
        <topology evidence="1">Single-pass membrane protein</topology>
    </subcellularLocation>
    <subcellularLocation>
        <location evidence="7">Cell membrane</location>
        <topology evidence="7">Single-pass type II membrane protein</topology>
    </subcellularLocation>
</comment>
<name>A0AA37KQH6_9BACT</name>
<comment type="caution">
    <text evidence="8">The sequence shown here is derived from an EMBL/GenBank/DDBJ whole genome shotgun (WGS) entry which is preliminary data.</text>
</comment>
<evidence type="ECO:0000256" key="6">
    <source>
        <dbReference type="ARBA" id="ARBA00023136"/>
    </source>
</evidence>
<dbReference type="InterPro" id="IPR003400">
    <property type="entry name" value="ExbD"/>
</dbReference>
<dbReference type="GO" id="GO:0015031">
    <property type="term" value="P:protein transport"/>
    <property type="evidence" value="ECO:0007669"/>
    <property type="project" value="UniProtKB-KW"/>
</dbReference>
<dbReference type="RefSeq" id="WP_195290392.1">
    <property type="nucleotide sequence ID" value="NZ_AP025581.1"/>
</dbReference>
<dbReference type="PANTHER" id="PTHR30558">
    <property type="entry name" value="EXBD MEMBRANE COMPONENT OF PMF-DRIVEN MACROMOLECULE IMPORT SYSTEM"/>
    <property type="match status" value="1"/>
</dbReference>
<evidence type="ECO:0000256" key="2">
    <source>
        <dbReference type="ARBA" id="ARBA00005811"/>
    </source>
</evidence>
<protein>
    <submittedName>
        <fullName evidence="8">Biopolymer transporter ExbD</fullName>
    </submittedName>
</protein>
<evidence type="ECO:0000256" key="3">
    <source>
        <dbReference type="ARBA" id="ARBA00022475"/>
    </source>
</evidence>
<evidence type="ECO:0000256" key="1">
    <source>
        <dbReference type="ARBA" id="ARBA00004162"/>
    </source>
</evidence>
<keyword evidence="6" id="KW-0472">Membrane</keyword>
<dbReference type="Pfam" id="PF02472">
    <property type="entry name" value="ExbD"/>
    <property type="match status" value="1"/>
</dbReference>
<keyword evidence="7" id="KW-0653">Protein transport</keyword>
<organism evidence="8 9">
    <name type="scientific">Alistipes finegoldii</name>
    <dbReference type="NCBI Taxonomy" id="214856"/>
    <lineage>
        <taxon>Bacteria</taxon>
        <taxon>Pseudomonadati</taxon>
        <taxon>Bacteroidota</taxon>
        <taxon>Bacteroidia</taxon>
        <taxon>Bacteroidales</taxon>
        <taxon>Rikenellaceae</taxon>
        <taxon>Alistipes</taxon>
    </lineage>
</organism>
<dbReference type="PANTHER" id="PTHR30558:SF3">
    <property type="entry name" value="BIOPOLYMER TRANSPORT PROTEIN EXBD-RELATED"/>
    <property type="match status" value="1"/>
</dbReference>
<evidence type="ECO:0000313" key="9">
    <source>
        <dbReference type="Proteomes" id="UP001055105"/>
    </source>
</evidence>
<evidence type="ECO:0000256" key="7">
    <source>
        <dbReference type="RuleBase" id="RU003879"/>
    </source>
</evidence>
<evidence type="ECO:0000256" key="4">
    <source>
        <dbReference type="ARBA" id="ARBA00022692"/>
    </source>
</evidence>
<keyword evidence="4 7" id="KW-0812">Transmembrane</keyword>
<evidence type="ECO:0000313" key="8">
    <source>
        <dbReference type="EMBL" id="GKI20310.1"/>
    </source>
</evidence>
<accession>A0AA37KQH6</accession>